<accession>A0A931CHF2</accession>
<reference evidence="3 4" key="1">
    <citation type="submission" date="2020-11" db="EMBL/GenBank/DDBJ databases">
        <title>Arthrobacter antarcticus sp. nov., isolated from Antarctic Soil.</title>
        <authorList>
            <person name="Li J."/>
        </authorList>
    </citation>
    <scope>NUCLEOTIDE SEQUENCE [LARGE SCALE GENOMIC DNA]</scope>
    <source>
        <strain evidence="3 4">Z1-20</strain>
    </source>
</reference>
<evidence type="ECO:0000259" key="2">
    <source>
        <dbReference type="Pfam" id="PF03457"/>
    </source>
</evidence>
<feature type="domain" description="Helicase-associated" evidence="2">
    <location>
        <begin position="79"/>
        <end position="133"/>
    </location>
</feature>
<dbReference type="PANTHER" id="PTHR33418">
    <property type="entry name" value="HELICASE-ASSOCIATED"/>
    <property type="match status" value="1"/>
</dbReference>
<dbReference type="PANTHER" id="PTHR33418:SF1">
    <property type="entry name" value="HELICASE-ASSOCIATED DOMAIN-CONTAINING PROTEIN"/>
    <property type="match status" value="1"/>
</dbReference>
<evidence type="ECO:0000256" key="1">
    <source>
        <dbReference type="SAM" id="MobiDB-lite"/>
    </source>
</evidence>
<feature type="compositionally biased region" description="Basic and acidic residues" evidence="1">
    <location>
        <begin position="369"/>
        <end position="387"/>
    </location>
</feature>
<feature type="domain" description="Helicase-associated" evidence="2">
    <location>
        <begin position="334"/>
        <end position="388"/>
    </location>
</feature>
<organism evidence="3 4">
    <name type="scientific">Arthrobacter terrae</name>
    <dbReference type="NCBI Taxonomy" id="2935737"/>
    <lineage>
        <taxon>Bacteria</taxon>
        <taxon>Bacillati</taxon>
        <taxon>Actinomycetota</taxon>
        <taxon>Actinomycetes</taxon>
        <taxon>Micrococcales</taxon>
        <taxon>Micrococcaceae</taxon>
        <taxon>Arthrobacter</taxon>
    </lineage>
</organism>
<dbReference type="AlphaFoldDB" id="A0A931CHF2"/>
<dbReference type="Proteomes" id="UP000655366">
    <property type="component" value="Unassembled WGS sequence"/>
</dbReference>
<keyword evidence="4" id="KW-1185">Reference proteome</keyword>
<dbReference type="RefSeq" id="WP_196395593.1">
    <property type="nucleotide sequence ID" value="NZ_JADNYM010000005.1"/>
</dbReference>
<dbReference type="Pfam" id="PF03457">
    <property type="entry name" value="HA"/>
    <property type="match status" value="2"/>
</dbReference>
<comment type="caution">
    <text evidence="3">The sequence shown here is derived from an EMBL/GenBank/DDBJ whole genome shotgun (WGS) entry which is preliminary data.</text>
</comment>
<sequence length="400" mass="45390">MAPTVSSPASATWQERWARNLAAIIRFQAEKGRLPVQGAKETTERKLASWLSVQRMRAGPARANTLDKDLPGWRGESRTSQWETKMEAAAVFAAAHGHHPRSKSSNRAEKLLGYWLVHQRRTATPERVARLDERIPDWRESQHQAWTVTVDQIAVFVKQHGHIPHQTGQDASERHLANWLKGERMNPRPERVTALDNAAPGWRGNHPGLRSWEDSLTAVRKFLADNGRLPSGGADDVQRRLAVWVSDQSRRATDEQRSTLDRLIPGWQPTLVSWKDRHESVMAFHDTNGRFPDRTDTGEAKTLAMWLIYQRHAASSDARTLLDASIPGWHVTLDDKWDARLNELKTYVSGHGCLPHTRSSEVAEKSLGRWMEKQRRTTDPTRTERLDASVPGWRGRGATV</sequence>
<name>A0A931CHF2_9MICC</name>
<dbReference type="EMBL" id="JADNYM010000005">
    <property type="protein sequence ID" value="MBG0738637.1"/>
    <property type="molecule type" value="Genomic_DNA"/>
</dbReference>
<feature type="region of interest" description="Disordered" evidence="1">
    <location>
        <begin position="369"/>
        <end position="400"/>
    </location>
</feature>
<evidence type="ECO:0000313" key="3">
    <source>
        <dbReference type="EMBL" id="MBG0738637.1"/>
    </source>
</evidence>
<proteinExistence type="predicted"/>
<gene>
    <name evidence="3" type="ORF">IV500_04275</name>
</gene>
<dbReference type="InterPro" id="IPR005114">
    <property type="entry name" value="Helicase_assoc"/>
</dbReference>
<protein>
    <submittedName>
        <fullName evidence="3">Helicase associated domain-containing protein</fullName>
    </submittedName>
</protein>
<evidence type="ECO:0000313" key="4">
    <source>
        <dbReference type="Proteomes" id="UP000655366"/>
    </source>
</evidence>
<dbReference type="Gene3D" id="6.10.140.530">
    <property type="match status" value="2"/>
</dbReference>